<sequence length="74" mass="7957">MTDQVMSKDGEPIQEGDHVHTKICGGEHEGNVEQVVTTQGVKNPPKIPVLFTDQKGKPVAHNPSTLNIIEGGDK</sequence>
<protein>
    <submittedName>
        <fullName evidence="1">Uncharacterized protein</fullName>
    </submittedName>
</protein>
<name>A0ACC8EMN8_9PEZI</name>
<organism evidence="1 2">
    <name type="scientific">Cenococcum geophilum 1.58</name>
    <dbReference type="NCBI Taxonomy" id="794803"/>
    <lineage>
        <taxon>Eukaryota</taxon>
        <taxon>Fungi</taxon>
        <taxon>Dikarya</taxon>
        <taxon>Ascomycota</taxon>
        <taxon>Pezizomycotina</taxon>
        <taxon>Dothideomycetes</taxon>
        <taxon>Pleosporomycetidae</taxon>
        <taxon>Gloniales</taxon>
        <taxon>Gloniaceae</taxon>
        <taxon>Cenococcum</taxon>
    </lineage>
</organism>
<keyword evidence="2" id="KW-1185">Reference proteome</keyword>
<accession>A0ACC8EMN8</accession>
<dbReference type="Proteomes" id="UP000250078">
    <property type="component" value="Unassembled WGS sequence"/>
</dbReference>
<gene>
    <name evidence="1" type="ORF">K441DRAFT_709719</name>
</gene>
<reference evidence="1 2" key="1">
    <citation type="journal article" date="2016" name="Nat. Commun.">
        <title>Ectomycorrhizal ecology is imprinted in the genome of the dominant symbiotic fungus Cenococcum geophilum.</title>
        <authorList>
            <consortium name="DOE Joint Genome Institute"/>
            <person name="Peter M."/>
            <person name="Kohler A."/>
            <person name="Ohm R.A."/>
            <person name="Kuo A."/>
            <person name="Krutzmann J."/>
            <person name="Morin E."/>
            <person name="Arend M."/>
            <person name="Barry K.W."/>
            <person name="Binder M."/>
            <person name="Choi C."/>
            <person name="Clum A."/>
            <person name="Copeland A."/>
            <person name="Grisel N."/>
            <person name="Haridas S."/>
            <person name="Kipfer T."/>
            <person name="LaButti K."/>
            <person name="Lindquist E."/>
            <person name="Lipzen A."/>
            <person name="Maire R."/>
            <person name="Meier B."/>
            <person name="Mihaltcheva S."/>
            <person name="Molinier V."/>
            <person name="Murat C."/>
            <person name="Poggeler S."/>
            <person name="Quandt C.A."/>
            <person name="Sperisen C."/>
            <person name="Tritt A."/>
            <person name="Tisserant E."/>
            <person name="Crous P.W."/>
            <person name="Henrissat B."/>
            <person name="Nehls U."/>
            <person name="Egli S."/>
            <person name="Spatafora J.W."/>
            <person name="Grigoriev I.V."/>
            <person name="Martin F.M."/>
        </authorList>
    </citation>
    <scope>NUCLEOTIDE SEQUENCE [LARGE SCALE GENOMIC DNA]</scope>
    <source>
        <strain evidence="1 2">1.58</strain>
    </source>
</reference>
<evidence type="ECO:0000313" key="1">
    <source>
        <dbReference type="EMBL" id="OCK86813.1"/>
    </source>
</evidence>
<proteinExistence type="predicted"/>
<dbReference type="EMBL" id="KV748285">
    <property type="protein sequence ID" value="OCK86813.1"/>
    <property type="molecule type" value="Genomic_DNA"/>
</dbReference>
<evidence type="ECO:0000313" key="2">
    <source>
        <dbReference type="Proteomes" id="UP000250078"/>
    </source>
</evidence>